<evidence type="ECO:0000256" key="1">
    <source>
        <dbReference type="SAM" id="MobiDB-lite"/>
    </source>
</evidence>
<proteinExistence type="predicted"/>
<evidence type="ECO:0000313" key="3">
    <source>
        <dbReference type="Proteomes" id="UP000186817"/>
    </source>
</evidence>
<sequence>MIIPVSWPSLEIDRADVEALNWWFSEVESHLASALPDARCPFPWLQGVDGAQVDEVLEELSDSFTFKDFRKGWNHADYSEFPKWHEERMRRLCATTQAEAQPLAPLGLGGRTPRRSQSHPTVSLPPWRDRREGRCRNSAPVLGFISDRTASLTPRLQPTDEMSVGDVAPGNLRLLAREPSDWKPRGLRQCHSAR</sequence>
<gene>
    <name evidence="2" type="ORF">AK812_SmicGene15834</name>
</gene>
<keyword evidence="3" id="KW-1185">Reference proteome</keyword>
<accession>A0A1Q9E1X1</accession>
<dbReference type="Proteomes" id="UP000186817">
    <property type="component" value="Unassembled WGS sequence"/>
</dbReference>
<organism evidence="2 3">
    <name type="scientific">Symbiodinium microadriaticum</name>
    <name type="common">Dinoflagellate</name>
    <name type="synonym">Zooxanthella microadriatica</name>
    <dbReference type="NCBI Taxonomy" id="2951"/>
    <lineage>
        <taxon>Eukaryota</taxon>
        <taxon>Sar</taxon>
        <taxon>Alveolata</taxon>
        <taxon>Dinophyceae</taxon>
        <taxon>Suessiales</taxon>
        <taxon>Symbiodiniaceae</taxon>
        <taxon>Symbiodinium</taxon>
    </lineage>
</organism>
<evidence type="ECO:0000313" key="2">
    <source>
        <dbReference type="EMBL" id="OLQ01420.1"/>
    </source>
</evidence>
<dbReference type="OrthoDB" id="412731at2759"/>
<reference evidence="2 3" key="1">
    <citation type="submission" date="2016-02" db="EMBL/GenBank/DDBJ databases">
        <title>Genome analysis of coral dinoflagellate symbionts highlights evolutionary adaptations to a symbiotic lifestyle.</title>
        <authorList>
            <person name="Aranda M."/>
            <person name="Li Y."/>
            <person name="Liew Y.J."/>
            <person name="Baumgarten S."/>
            <person name="Simakov O."/>
            <person name="Wilson M."/>
            <person name="Piel J."/>
            <person name="Ashoor H."/>
            <person name="Bougouffa S."/>
            <person name="Bajic V.B."/>
            <person name="Ryu T."/>
            <person name="Ravasi T."/>
            <person name="Bayer T."/>
            <person name="Micklem G."/>
            <person name="Kim H."/>
            <person name="Bhak J."/>
            <person name="Lajeunesse T.C."/>
            <person name="Voolstra C.R."/>
        </authorList>
    </citation>
    <scope>NUCLEOTIDE SEQUENCE [LARGE SCALE GENOMIC DNA]</scope>
    <source>
        <strain evidence="2 3">CCMP2467</strain>
    </source>
</reference>
<protein>
    <submittedName>
        <fullName evidence="2">Uncharacterized protein</fullName>
    </submittedName>
</protein>
<dbReference type="EMBL" id="LSRX01000292">
    <property type="protein sequence ID" value="OLQ01420.1"/>
    <property type="molecule type" value="Genomic_DNA"/>
</dbReference>
<name>A0A1Q9E1X1_SYMMI</name>
<dbReference type="AlphaFoldDB" id="A0A1Q9E1X1"/>
<comment type="caution">
    <text evidence="2">The sequence shown here is derived from an EMBL/GenBank/DDBJ whole genome shotgun (WGS) entry which is preliminary data.</text>
</comment>
<feature type="region of interest" description="Disordered" evidence="1">
    <location>
        <begin position="101"/>
        <end position="130"/>
    </location>
</feature>